<dbReference type="Proteomes" id="UP001145742">
    <property type="component" value="Unassembled WGS sequence"/>
</dbReference>
<feature type="region of interest" description="Disordered" evidence="3">
    <location>
        <begin position="42"/>
        <end position="95"/>
    </location>
</feature>
<organism evidence="5 6">
    <name type="scientific">Willisornis vidua</name>
    <name type="common">Xingu scale-backed antbird</name>
    <dbReference type="NCBI Taxonomy" id="1566151"/>
    <lineage>
        <taxon>Eukaryota</taxon>
        <taxon>Metazoa</taxon>
        <taxon>Chordata</taxon>
        <taxon>Craniata</taxon>
        <taxon>Vertebrata</taxon>
        <taxon>Euteleostomi</taxon>
        <taxon>Archelosauria</taxon>
        <taxon>Archosauria</taxon>
        <taxon>Dinosauria</taxon>
        <taxon>Saurischia</taxon>
        <taxon>Theropoda</taxon>
        <taxon>Coelurosauria</taxon>
        <taxon>Aves</taxon>
        <taxon>Neognathae</taxon>
        <taxon>Neoaves</taxon>
        <taxon>Telluraves</taxon>
        <taxon>Australaves</taxon>
        <taxon>Passeriformes</taxon>
        <taxon>Thamnophilidae</taxon>
        <taxon>Willisornis</taxon>
    </lineage>
</organism>
<sequence>MICSEQLKRKNKDAEDPLELCLHQGVEMERCESKELDAEIRNLIGKSPTSQSCEDPKPIAQESPNRQRTSCSLKVHSGTAPQGHPGCTWAGGSDMEAPADPLELAEMKARLDVSESRVSELEQERHRQHPGDERLAVLGRERPLQEKKETKALSEALHEVREENKLLKQKNASMVRKKEHYEGEISRLNKALLDVLKKNSPVLGTPPEKGDRNSIEEMRTQLEVLRQQVQIYEEDFRKERSDRERLSEEKEALQKVNERLQSQLNKLNPQTISGVFLTSFRQMCSTRQMASRPIGDSHDDAYSILYL</sequence>
<comment type="caution">
    <text evidence="5">The sequence shown here is derived from an EMBL/GenBank/DDBJ whole genome shotgun (WGS) entry which is preliminary data.</text>
</comment>
<evidence type="ECO:0000256" key="2">
    <source>
        <dbReference type="SAM" id="Coils"/>
    </source>
</evidence>
<dbReference type="PANTHER" id="PTHR31882:SF2">
    <property type="entry name" value="TNFAIP3-INTERACTING PROTEIN 3"/>
    <property type="match status" value="1"/>
</dbReference>
<dbReference type="PANTHER" id="PTHR31882">
    <property type="entry name" value="TNFAIP3-INTERACTING PROTEIN COILED COIL FAMILY MEMBER"/>
    <property type="match status" value="1"/>
</dbReference>
<evidence type="ECO:0000256" key="3">
    <source>
        <dbReference type="SAM" id="MobiDB-lite"/>
    </source>
</evidence>
<evidence type="ECO:0000313" key="5">
    <source>
        <dbReference type="EMBL" id="KAJ7406770.1"/>
    </source>
</evidence>
<feature type="compositionally biased region" description="Polar residues" evidence="3">
    <location>
        <begin position="62"/>
        <end position="72"/>
    </location>
</feature>
<dbReference type="Gene3D" id="1.20.5.990">
    <property type="entry name" value="Nemo cc2-lz domain - 1d5 darpin complex"/>
    <property type="match status" value="1"/>
</dbReference>
<keyword evidence="1 2" id="KW-0175">Coiled coil</keyword>
<accession>A0ABQ9CPL7</accession>
<evidence type="ECO:0000256" key="1">
    <source>
        <dbReference type="ARBA" id="ARBA00023054"/>
    </source>
</evidence>
<dbReference type="Pfam" id="PF16516">
    <property type="entry name" value="CC2-LZ"/>
    <property type="match status" value="1"/>
</dbReference>
<dbReference type="InterPro" id="IPR032419">
    <property type="entry name" value="CC2-LZ_dom"/>
</dbReference>
<feature type="domain" description="NF-kappa-B essential modulator NEMO CC2-LZ" evidence="4">
    <location>
        <begin position="182"/>
        <end position="268"/>
    </location>
</feature>
<feature type="coiled-coil region" evidence="2">
    <location>
        <begin position="150"/>
        <end position="177"/>
    </location>
</feature>
<evidence type="ECO:0000313" key="6">
    <source>
        <dbReference type="Proteomes" id="UP001145742"/>
    </source>
</evidence>
<evidence type="ECO:0000259" key="4">
    <source>
        <dbReference type="Pfam" id="PF16516"/>
    </source>
</evidence>
<protein>
    <submittedName>
        <fullName evidence="5">TNFAIP3-interacting protein 3 isoform X1</fullName>
    </submittedName>
</protein>
<feature type="coiled-coil region" evidence="2">
    <location>
        <begin position="215"/>
        <end position="266"/>
    </location>
</feature>
<name>A0ABQ9CPL7_9PASS</name>
<keyword evidence="6" id="KW-1185">Reference proteome</keyword>
<reference evidence="5" key="1">
    <citation type="submission" date="2019-10" db="EMBL/GenBank/DDBJ databases">
        <authorList>
            <person name="Soares A.E.R."/>
            <person name="Aleixo A."/>
            <person name="Schneider P."/>
            <person name="Miyaki C.Y."/>
            <person name="Schneider M.P."/>
            <person name="Mello C."/>
            <person name="Vasconcelos A.T.R."/>
        </authorList>
    </citation>
    <scope>NUCLEOTIDE SEQUENCE</scope>
    <source>
        <tissue evidence="5">Muscle</tissue>
    </source>
</reference>
<proteinExistence type="predicted"/>
<dbReference type="EMBL" id="WHWB01034629">
    <property type="protein sequence ID" value="KAJ7406770.1"/>
    <property type="molecule type" value="Genomic_DNA"/>
</dbReference>
<gene>
    <name evidence="5" type="primary">TNIP3</name>
    <name evidence="5" type="ORF">WISP_131736</name>
</gene>